<sequence>MNDQHKTTRSAMTTIPVFTMNNGCTIPALGHGVFQMTSQQVRTHLRQALEAGYRHIDTANAYFNEVAVGEVVHEAIADGLVRREEVFITSKLFPQSYPYEQAVKDIDATLERLGLDYLDLLLLHQPYGEYVSAWKAIEEAVQAGKLRSIGLSNFSASKTREILDVATIPPAVNQVEINPRWNQHALKKELADTGILYEGWYPLGHGDPSLLAEPAIVAAAARTGATQAQVVLAWHLAEGNVIFPKTLNPAHMADNLAAASIELSHDEVDAINAIPQQAYYTVPDQAPEWVWGPNDYSQQV</sequence>
<dbReference type="PROSITE" id="PS00798">
    <property type="entry name" value="ALDOKETO_REDUCTASE_1"/>
    <property type="match status" value="1"/>
</dbReference>
<evidence type="ECO:0000256" key="5">
    <source>
        <dbReference type="PIRSR" id="PIRSR000097-2"/>
    </source>
</evidence>
<feature type="active site" description="Proton donor" evidence="4">
    <location>
        <position position="62"/>
    </location>
</feature>
<evidence type="ECO:0000313" key="8">
    <source>
        <dbReference type="EMBL" id="PKY98783.1"/>
    </source>
</evidence>
<dbReference type="FunFam" id="3.20.20.100:FF:000002">
    <property type="entry name" value="2,5-diketo-D-gluconic acid reductase A"/>
    <property type="match status" value="1"/>
</dbReference>
<dbReference type="InterPro" id="IPR018170">
    <property type="entry name" value="Aldo/ket_reductase_CS"/>
</dbReference>
<evidence type="ECO:0000256" key="6">
    <source>
        <dbReference type="PIRSR" id="PIRSR000097-3"/>
    </source>
</evidence>
<dbReference type="GO" id="GO:0016616">
    <property type="term" value="F:oxidoreductase activity, acting on the CH-OH group of donors, NAD or NADP as acceptor"/>
    <property type="evidence" value="ECO:0007669"/>
    <property type="project" value="UniProtKB-ARBA"/>
</dbReference>
<keyword evidence="3" id="KW-0560">Oxidoreductase</keyword>
<dbReference type="Proteomes" id="UP000234778">
    <property type="component" value="Unassembled WGS sequence"/>
</dbReference>
<dbReference type="InterPro" id="IPR020471">
    <property type="entry name" value="AKR"/>
</dbReference>
<feature type="site" description="Lowers pKa of active site Tyr" evidence="6">
    <location>
        <position position="91"/>
    </location>
</feature>
<organism evidence="8 9">
    <name type="scientific">Actinomyces urogenitalis</name>
    <dbReference type="NCBI Taxonomy" id="103621"/>
    <lineage>
        <taxon>Bacteria</taxon>
        <taxon>Bacillati</taxon>
        <taxon>Actinomycetota</taxon>
        <taxon>Actinomycetes</taxon>
        <taxon>Actinomycetales</taxon>
        <taxon>Actinomycetaceae</taxon>
        <taxon>Actinomyces</taxon>
    </lineage>
</organism>
<evidence type="ECO:0000256" key="2">
    <source>
        <dbReference type="ARBA" id="ARBA00022857"/>
    </source>
</evidence>
<evidence type="ECO:0000256" key="4">
    <source>
        <dbReference type="PIRSR" id="PIRSR000097-1"/>
    </source>
</evidence>
<evidence type="ECO:0000256" key="3">
    <source>
        <dbReference type="ARBA" id="ARBA00023002"/>
    </source>
</evidence>
<dbReference type="Gene3D" id="3.20.20.100">
    <property type="entry name" value="NADP-dependent oxidoreductase domain"/>
    <property type="match status" value="1"/>
</dbReference>
<evidence type="ECO:0000256" key="1">
    <source>
        <dbReference type="ARBA" id="ARBA00007905"/>
    </source>
</evidence>
<dbReference type="AlphaFoldDB" id="A0A2I1KT25"/>
<evidence type="ECO:0000259" key="7">
    <source>
        <dbReference type="Pfam" id="PF00248"/>
    </source>
</evidence>
<gene>
    <name evidence="8" type="ORF">CYJ26_05125</name>
</gene>
<feature type="domain" description="NADP-dependent oxidoreductase" evidence="7">
    <location>
        <begin position="35"/>
        <end position="274"/>
    </location>
</feature>
<comment type="similarity">
    <text evidence="1">Belongs to the aldo/keto reductase family.</text>
</comment>
<protein>
    <submittedName>
        <fullName evidence="8">Aldo/keto reductase</fullName>
    </submittedName>
</protein>
<dbReference type="InterPro" id="IPR036812">
    <property type="entry name" value="NAD(P)_OxRdtase_dom_sf"/>
</dbReference>
<dbReference type="InterPro" id="IPR023210">
    <property type="entry name" value="NADP_OxRdtase_dom"/>
</dbReference>
<name>A0A2I1KT25_9ACTO</name>
<dbReference type="PIRSF" id="PIRSF000097">
    <property type="entry name" value="AKR"/>
    <property type="match status" value="1"/>
</dbReference>
<comment type="caution">
    <text evidence="8">The sequence shown here is derived from an EMBL/GenBank/DDBJ whole genome shotgun (WGS) entry which is preliminary data.</text>
</comment>
<dbReference type="PANTHER" id="PTHR43827">
    <property type="entry name" value="2,5-DIKETO-D-GLUCONIC ACID REDUCTASE"/>
    <property type="match status" value="1"/>
</dbReference>
<dbReference type="SUPFAM" id="SSF51430">
    <property type="entry name" value="NAD(P)-linked oxidoreductase"/>
    <property type="match status" value="1"/>
</dbReference>
<dbReference type="EMBL" id="PKHA01000004">
    <property type="protein sequence ID" value="PKY98783.1"/>
    <property type="molecule type" value="Genomic_DNA"/>
</dbReference>
<proteinExistence type="inferred from homology"/>
<accession>A0A2I1KT25</accession>
<evidence type="ECO:0000313" key="9">
    <source>
        <dbReference type="Proteomes" id="UP000234778"/>
    </source>
</evidence>
<dbReference type="PANTHER" id="PTHR43827:SF3">
    <property type="entry name" value="NADP-DEPENDENT OXIDOREDUCTASE DOMAIN-CONTAINING PROTEIN"/>
    <property type="match status" value="1"/>
</dbReference>
<feature type="binding site" evidence="5">
    <location>
        <position position="124"/>
    </location>
    <ligand>
        <name>substrate</name>
    </ligand>
</feature>
<keyword evidence="2" id="KW-0521">NADP</keyword>
<dbReference type="Pfam" id="PF00248">
    <property type="entry name" value="Aldo_ket_red"/>
    <property type="match status" value="1"/>
</dbReference>
<reference evidence="8 9" key="1">
    <citation type="submission" date="2017-12" db="EMBL/GenBank/DDBJ databases">
        <title>Phylogenetic diversity of female urinary microbiome.</title>
        <authorList>
            <person name="Thomas-White K."/>
            <person name="Wolfe A.J."/>
        </authorList>
    </citation>
    <scope>NUCLEOTIDE SEQUENCE [LARGE SCALE GENOMIC DNA]</scope>
    <source>
        <strain evidence="8 9">UMB0319</strain>
    </source>
</reference>
<dbReference type="PRINTS" id="PR00069">
    <property type="entry name" value="ALDKETRDTASE"/>
</dbReference>